<dbReference type="GO" id="GO:0004725">
    <property type="term" value="F:protein tyrosine phosphatase activity"/>
    <property type="evidence" value="ECO:0007669"/>
    <property type="project" value="UniProtKB-EC"/>
</dbReference>
<dbReference type="SUPFAM" id="SSF52799">
    <property type="entry name" value="(Phosphotyrosine protein) phosphatases II"/>
    <property type="match status" value="2"/>
</dbReference>
<keyword evidence="18" id="KW-1185">Reference proteome</keyword>
<comment type="caution">
    <text evidence="17">The sequence shown here is derived from an EMBL/GenBank/DDBJ whole genome shotgun (WGS) entry which is preliminary data.</text>
</comment>
<evidence type="ECO:0000259" key="15">
    <source>
        <dbReference type="PROSITE" id="PS50054"/>
    </source>
</evidence>
<evidence type="ECO:0000256" key="12">
    <source>
        <dbReference type="ARBA" id="ARBA00053915"/>
    </source>
</evidence>
<dbReference type="InterPro" id="IPR050561">
    <property type="entry name" value="PTP"/>
</dbReference>
<dbReference type="EC" id="3.1.3.48" evidence="4"/>
<dbReference type="GO" id="GO:0005634">
    <property type="term" value="C:nucleus"/>
    <property type="evidence" value="ECO:0007669"/>
    <property type="project" value="UniProtKB-SubCell"/>
</dbReference>
<reference evidence="17" key="1">
    <citation type="submission" date="2020-08" db="EMBL/GenBank/DDBJ databases">
        <title>Spodoptera exigua strain:BAW_Kor-Di-RS1 Genome sequencing and assembly.</title>
        <authorList>
            <person name="Kim J."/>
            <person name="Nam H.Y."/>
            <person name="Kwon M."/>
            <person name="Choi J.H."/>
            <person name="Cho S.R."/>
            <person name="Kim G.-H."/>
        </authorList>
    </citation>
    <scope>NUCLEOTIDE SEQUENCE</scope>
    <source>
        <strain evidence="17">BAW_Kor-Di-RS1</strain>
        <tissue evidence="17">Whole-body</tissue>
    </source>
</reference>
<dbReference type="Gene3D" id="3.90.190.10">
    <property type="entry name" value="Protein tyrosine phosphatase superfamily"/>
    <property type="match status" value="2"/>
</dbReference>
<feature type="domain" description="Tyrosine-protein phosphatase" evidence="15">
    <location>
        <begin position="286"/>
        <end position="436"/>
    </location>
</feature>
<feature type="domain" description="Tyrosine-protein phosphatase" evidence="15">
    <location>
        <begin position="64"/>
        <end position="211"/>
    </location>
</feature>
<evidence type="ECO:0000313" key="17">
    <source>
        <dbReference type="EMBL" id="KAF9423416.1"/>
    </source>
</evidence>
<keyword evidence="7" id="KW-0378">Hydrolase</keyword>
<sequence>MVTTNYTAMGDDYQSEVISRIENITEQDDKNLAGATKEIRNELTVIIPENPFPDIEVDAYPPLKFSWVIPKKIAAMAFPRNKENLKFLINQGITHLVTLTAGKKPPVDDMPRLRWTEIPVEEFEVPNVDQIKQFIEVCKRADKNGEVMGIHCRQGRSRSGVMLACYLIHFHRFEPDQAMNSIRMIRPGSLDAEEHEEAVGRYFEYLTEDNPLRFGVSCDVMEEFIQAAKESTKKWLTMSTVPKRPNVKLAKLWYKYRTEPDEGKKKEPEHEIVQEKKDYESYPPYNFSWFIDKRIAAMGCPQTVENLNYLVDVGVNHLITLSPERIPPILECEKKLKWSEIRIKEFGVPTLKQILKFIEICERAEMRGEVIGIHCRQGRGRTGTMLACYLVHFQDMAPERAVLTVRVKRPVCHYHDCLRGTIEKPDYRLVEDKVYFDFSMKYMYTDEDFRKKEKKENGQGDATEIQDGDHKIVKLGDPKEEKHVTIKLPKKKSNAMANDDHVTTYRRIVHGAGLFTKKLYGGRSRVMRSIFDKQMI</sequence>
<dbReference type="PANTHER" id="PTHR23339">
    <property type="entry name" value="TYROSINE SPECIFIC PROTEIN PHOSPHATASE AND DUAL SPECIFICITY PROTEIN PHOSPHATASE"/>
    <property type="match status" value="1"/>
</dbReference>
<dbReference type="GO" id="GO:0005829">
    <property type="term" value="C:cytosol"/>
    <property type="evidence" value="ECO:0007669"/>
    <property type="project" value="UniProtKB-SubCell"/>
</dbReference>
<dbReference type="Pfam" id="PF22784">
    <property type="entry name" value="PTP-SAK"/>
    <property type="match status" value="2"/>
</dbReference>
<feature type="domain" description="Tyrosine specific protein phosphatases" evidence="16">
    <location>
        <begin position="132"/>
        <end position="197"/>
    </location>
</feature>
<dbReference type="PROSITE" id="PS50054">
    <property type="entry name" value="TYR_PHOSPHATASE_DUAL"/>
    <property type="match status" value="2"/>
</dbReference>
<feature type="domain" description="Tyrosine specific protein phosphatases" evidence="16">
    <location>
        <begin position="352"/>
        <end position="410"/>
    </location>
</feature>
<comment type="similarity">
    <text evidence="3">Belongs to the protein-tyrosine phosphatase family. Non-receptor class dual specificity subfamily.</text>
</comment>
<evidence type="ECO:0000256" key="8">
    <source>
        <dbReference type="ARBA" id="ARBA00022912"/>
    </source>
</evidence>
<dbReference type="InterPro" id="IPR016130">
    <property type="entry name" value="Tyr_Pase_AS"/>
</dbReference>
<protein>
    <recommendedName>
        <fullName evidence="13">Dual specificity protein phosphatase 23</fullName>
        <ecNumber evidence="5">3.1.3.16</ecNumber>
        <ecNumber evidence="4">3.1.3.48</ecNumber>
    </recommendedName>
    <alternativeName>
        <fullName evidence="14">Low molecular mass dual specificity phosphatase 3</fullName>
    </alternativeName>
</protein>
<evidence type="ECO:0000256" key="11">
    <source>
        <dbReference type="ARBA" id="ARBA00048336"/>
    </source>
</evidence>
<keyword evidence="8" id="KW-0904">Protein phosphatase</keyword>
<evidence type="ECO:0000256" key="5">
    <source>
        <dbReference type="ARBA" id="ARBA00013081"/>
    </source>
</evidence>
<evidence type="ECO:0000256" key="7">
    <source>
        <dbReference type="ARBA" id="ARBA00022801"/>
    </source>
</evidence>
<dbReference type="InterPro" id="IPR000387">
    <property type="entry name" value="Tyr_Pase_dom"/>
</dbReference>
<accession>A0A835GQY1</accession>
<proteinExistence type="inferred from homology"/>
<dbReference type="EC" id="3.1.3.16" evidence="5"/>
<dbReference type="FunFam" id="3.90.190.10:FF:000157">
    <property type="entry name" value="Protein-tyrosine phosphatase"/>
    <property type="match status" value="1"/>
</dbReference>
<evidence type="ECO:0000313" key="18">
    <source>
        <dbReference type="Proteomes" id="UP000648187"/>
    </source>
</evidence>
<evidence type="ECO:0000256" key="3">
    <source>
        <dbReference type="ARBA" id="ARBA00008601"/>
    </source>
</evidence>
<evidence type="ECO:0000256" key="6">
    <source>
        <dbReference type="ARBA" id="ARBA00022490"/>
    </source>
</evidence>
<evidence type="ECO:0000256" key="13">
    <source>
        <dbReference type="ARBA" id="ARBA00068789"/>
    </source>
</evidence>
<evidence type="ECO:0000256" key="2">
    <source>
        <dbReference type="ARBA" id="ARBA00004514"/>
    </source>
</evidence>
<evidence type="ECO:0000256" key="9">
    <source>
        <dbReference type="ARBA" id="ARBA00023242"/>
    </source>
</evidence>
<dbReference type="AlphaFoldDB" id="A0A835GQY1"/>
<keyword evidence="6" id="KW-0963">Cytoplasm</keyword>
<evidence type="ECO:0000256" key="10">
    <source>
        <dbReference type="ARBA" id="ARBA00047761"/>
    </source>
</evidence>
<dbReference type="InterPro" id="IPR020422">
    <property type="entry name" value="TYR_PHOSPHATASE_DUAL_dom"/>
</dbReference>
<evidence type="ECO:0000256" key="14">
    <source>
        <dbReference type="ARBA" id="ARBA00081937"/>
    </source>
</evidence>
<dbReference type="FunFam" id="3.90.190.10:FF:000063">
    <property type="entry name" value="Dual specificity phosphatase 23"/>
    <property type="match status" value="1"/>
</dbReference>
<evidence type="ECO:0000259" key="16">
    <source>
        <dbReference type="PROSITE" id="PS50056"/>
    </source>
</evidence>
<name>A0A835GQY1_SPOEX</name>
<dbReference type="InterPro" id="IPR003595">
    <property type="entry name" value="Tyr_Pase_cat"/>
</dbReference>
<dbReference type="PROSITE" id="PS50056">
    <property type="entry name" value="TYR_PHOSPHATASE_2"/>
    <property type="match status" value="2"/>
</dbReference>
<evidence type="ECO:0000256" key="4">
    <source>
        <dbReference type="ARBA" id="ARBA00013064"/>
    </source>
</evidence>
<dbReference type="EMBL" id="JACKWZ010000009">
    <property type="protein sequence ID" value="KAF9423416.1"/>
    <property type="molecule type" value="Genomic_DNA"/>
</dbReference>
<keyword evidence="9" id="KW-0539">Nucleus</keyword>
<dbReference type="SMART" id="SM00404">
    <property type="entry name" value="PTPc_motif"/>
    <property type="match status" value="2"/>
</dbReference>
<dbReference type="PROSITE" id="PS00383">
    <property type="entry name" value="TYR_PHOSPHATASE_1"/>
    <property type="match status" value="2"/>
</dbReference>
<comment type="catalytic activity">
    <reaction evidence="11">
        <text>O-phospho-L-threonyl-[protein] + H2O = L-threonyl-[protein] + phosphate</text>
        <dbReference type="Rhea" id="RHEA:47004"/>
        <dbReference type="Rhea" id="RHEA-COMP:11060"/>
        <dbReference type="Rhea" id="RHEA-COMP:11605"/>
        <dbReference type="ChEBI" id="CHEBI:15377"/>
        <dbReference type="ChEBI" id="CHEBI:30013"/>
        <dbReference type="ChEBI" id="CHEBI:43474"/>
        <dbReference type="ChEBI" id="CHEBI:61977"/>
        <dbReference type="EC" id="3.1.3.16"/>
    </reaction>
</comment>
<comment type="subcellular location">
    <subcellularLocation>
        <location evidence="2">Cytoplasm</location>
        <location evidence="2">Cytosol</location>
    </subcellularLocation>
    <subcellularLocation>
        <location evidence="1">Nucleus</location>
    </subcellularLocation>
</comment>
<dbReference type="GO" id="GO:0004722">
    <property type="term" value="F:protein serine/threonine phosphatase activity"/>
    <property type="evidence" value="ECO:0007669"/>
    <property type="project" value="UniProtKB-EC"/>
</dbReference>
<comment type="catalytic activity">
    <reaction evidence="10">
        <text>O-phospho-L-seryl-[protein] + H2O = L-seryl-[protein] + phosphate</text>
        <dbReference type="Rhea" id="RHEA:20629"/>
        <dbReference type="Rhea" id="RHEA-COMP:9863"/>
        <dbReference type="Rhea" id="RHEA-COMP:11604"/>
        <dbReference type="ChEBI" id="CHEBI:15377"/>
        <dbReference type="ChEBI" id="CHEBI:29999"/>
        <dbReference type="ChEBI" id="CHEBI:43474"/>
        <dbReference type="ChEBI" id="CHEBI:83421"/>
        <dbReference type="EC" id="3.1.3.16"/>
    </reaction>
</comment>
<dbReference type="InterPro" id="IPR029021">
    <property type="entry name" value="Prot-tyrosine_phosphatase-like"/>
</dbReference>
<comment type="function">
    <text evidence="12">Protein phosphatase that mediates dephosphorylation of proteins phosphorylated on Tyr and Ser/Thr residues. In vitro, it can dephosphorylate p44-ERK1 (MAPK3) but not p54 SAPK-beta (MAPK10) in vitro. Able to enhance activation of JNK and p38 (MAPK14).</text>
</comment>
<dbReference type="InterPro" id="IPR057023">
    <property type="entry name" value="PTP-SAK"/>
</dbReference>
<gene>
    <name evidence="17" type="ORF">HW555_001225</name>
</gene>
<organism evidence="17 18">
    <name type="scientific">Spodoptera exigua</name>
    <name type="common">Beet armyworm</name>
    <name type="synonym">Noctua fulgens</name>
    <dbReference type="NCBI Taxonomy" id="7107"/>
    <lineage>
        <taxon>Eukaryota</taxon>
        <taxon>Metazoa</taxon>
        <taxon>Ecdysozoa</taxon>
        <taxon>Arthropoda</taxon>
        <taxon>Hexapoda</taxon>
        <taxon>Insecta</taxon>
        <taxon>Pterygota</taxon>
        <taxon>Neoptera</taxon>
        <taxon>Endopterygota</taxon>
        <taxon>Lepidoptera</taxon>
        <taxon>Glossata</taxon>
        <taxon>Ditrysia</taxon>
        <taxon>Noctuoidea</taxon>
        <taxon>Noctuidae</taxon>
        <taxon>Amphipyrinae</taxon>
        <taxon>Spodoptera</taxon>
    </lineage>
</organism>
<evidence type="ECO:0000256" key="1">
    <source>
        <dbReference type="ARBA" id="ARBA00004123"/>
    </source>
</evidence>
<dbReference type="Proteomes" id="UP000648187">
    <property type="component" value="Unassembled WGS sequence"/>
</dbReference>